<dbReference type="Proteomes" id="UP000095280">
    <property type="component" value="Unplaced"/>
</dbReference>
<sequence length="1864" mass="204296">VVAFPEQSLHSSQPSIRIDFVQTERHRGRELDRLSSVKLSLASCLIDVDLTLIDRLAALREAFDFSQPARYDSQDMHQNQMFDQQPFSSVASDISLKGGDCAGGNFSDTERSEIRVESPQALLRLYFPVPDLRPSGQRQTRWYKKVVRSEWLELRLRQLTLLASLQTDADFALEATCADGLIATLCSETEQVRFAEAWRCSPEAAQAVDGISEAARLHIRMRPARNLRLLPDSIGFDSNAASAPPSGLSTLGTPPMDSILLNPAWGATPFSSKRDLIGKGGGNGQSSFVWESRVLPADPAEMSEFRTNSAVNSRLVFELTLARCLINLDCQSNLEMLYNRLLNDLTLWQPAAPAQCDQRTFLPAHINFAEMLGSSGASFSQQFTSFRSSLSAGGSEDEDESRKSSNKLGFRGSPQQQSDLCLSISIQSGRLVGNLPLCPRDLENPQPQAQQAGAVLLDFTDAEVFTVTGHGGNPNKVYTTVALGDFSLYHAGLVPLSFFSEPCFHQLTAPLPEQLQLVLSPNSHMAGSATDKMQFSSRRRQPMLSLAVDAELKSRLKECSIALLVSRAALHYRMQPRQQFWLSQLMNMFELLDYPIEGYSAPLVRTTLHVSFSDIALNYRPTKLQIGSILTVRNAYISSTVQLEANSSACDFLFENADLYLTDRAGSAKWKRDYAHVAGFEVLELHVGMNDSTGVLRKPKFILNCSSRGLQFHLCSDSLQALLSLMSHLANEGDLTTSSGEPGDSADESSCSSSSLLQKRQQPECNNSALSSSVMSSIPMQLQEALSDAGSRAGEADEHVVESQDDLGFTIVDEPGLGLSVRNGDFEVKKICRQPIRIDDHFYPVPAGRADKLKEPKQLGIPLDQVTLRDISFSVSLYGGLDFRATTSNSVTLALSSASYSARQLPTSSKQQSACGRRSDQCMQLQVKKLSVRHSRFPDDSQTLQRQVVIIEDLEILDKVATSPINSFLYRHTSELMPRQTYTPMLSLKLSHQKSESAAHKAECLLMVSLQPVRLIVDQDAFYFLKAFFAEPSEGTLGGIALGLLHLNDVELRLKRLEHRGGLLGIDRLCTYALGEWVLDLRDKQKGQVVRGLGPARVFLQLLTGLRDLVWLPVDSWMRHGLLLRGLQRGANSFASSSGAALLDLTGRILGGLQAAAALSQDVLSPLPLTERRRQRRIRAVSRGASARGDFRDACAGAVRVIRETASDTADEMRAAATEGGVVGMIRQLPGAAIGPVVALTGAGHCLTTGAFNHLQPSALADERHKWKGGSGHSGCVNCLEWSRDGSLLASGSDDCYAVVWDPHRCRSLARIPTGHSGNIFSVNFLPHSSNTTLVSGAADARIIISDVSRCQALRSLQCHSQRVKRLATAGDSAFLFWSASEDGTVRQFDLREKEVGPQSANVLVDLGCLLQQNAEAKCLSVNPCRSEMLAVGANDHCVRLFDRRKLSLTRAGHNQSQAASTTSLGDAEFPAPNSYAESGQYYIPGHLTRAYTNSRARQLTVTYLTFSPDGRDLVANLGGEQVYTTSVLGCSHQPVLQLWPELLAAQRACPATEVELPPSAAELKSEANRLLQDDQVAASVRLYTKALLLAPRSPLLLSNRAAALLKRRWDGDAYAAAIDCQTALSADPHCYKALYRLARAFCDMGWQEEAQQCVNQFRQRFPQHAQSSSFKELVSSLEKLESGQAAHSQPLQLTEAERQLRKNALDLRERFVGHCNTTTDIKEANFFGQDFLTAGSDDGNFFIWDRRSGLLLRALKGDESIVNCLQPHPTTCLLATSGIDPVVRLWSPQQQPDIGDGGEMEAEPAGQIAAPVPELDDAVSRNQRLMHADPLEQMLRSMGYRIVPAASDSDADEDEPEPRCRAS</sequence>
<keyword evidence="5" id="KW-0813">Transport</keyword>
<keyword evidence="14" id="KW-1185">Reference proteome</keyword>
<evidence type="ECO:0000256" key="4">
    <source>
        <dbReference type="ARBA" id="ARBA00018070"/>
    </source>
</evidence>
<comment type="catalytic activity">
    <reaction evidence="10">
        <text>a 1,2-diacyl-sn-glycero-3-phospho-L-serine(in) = a 1,2-diacyl-sn-glycero-3-phospho-L-serine(out)</text>
        <dbReference type="Rhea" id="RHEA:38663"/>
        <dbReference type="ChEBI" id="CHEBI:57262"/>
    </reaction>
</comment>
<feature type="repeat" description="WD" evidence="12">
    <location>
        <begin position="1270"/>
        <end position="1302"/>
    </location>
</feature>
<dbReference type="PROSITE" id="PS50294">
    <property type="entry name" value="WD_REPEATS_REGION"/>
    <property type="match status" value="1"/>
</dbReference>
<dbReference type="Pfam" id="PF13329">
    <property type="entry name" value="ATG2_CAD"/>
    <property type="match status" value="2"/>
</dbReference>
<dbReference type="SMART" id="SM00320">
    <property type="entry name" value="WD40"/>
    <property type="match status" value="6"/>
</dbReference>
<dbReference type="GO" id="GO:0034045">
    <property type="term" value="C:phagophore assembly site membrane"/>
    <property type="evidence" value="ECO:0007669"/>
    <property type="project" value="UniProtKB-SubCell"/>
</dbReference>
<evidence type="ECO:0000256" key="3">
    <source>
        <dbReference type="ARBA" id="ARBA00009714"/>
    </source>
</evidence>
<name>A0A1I8FVV9_9PLAT</name>
<feature type="repeat" description="WD" evidence="12">
    <location>
        <begin position="1756"/>
        <end position="1788"/>
    </location>
</feature>
<feature type="region of interest" description="Disordered" evidence="13">
    <location>
        <begin position="390"/>
        <end position="415"/>
    </location>
</feature>
<dbReference type="GO" id="GO:0061723">
    <property type="term" value="P:glycophagy"/>
    <property type="evidence" value="ECO:0007669"/>
    <property type="project" value="TreeGrafter"/>
</dbReference>
<dbReference type="GO" id="GO:0061709">
    <property type="term" value="P:reticulophagy"/>
    <property type="evidence" value="ECO:0007669"/>
    <property type="project" value="TreeGrafter"/>
</dbReference>
<dbReference type="GO" id="GO:0043495">
    <property type="term" value="F:protein-membrane adaptor activity"/>
    <property type="evidence" value="ECO:0007669"/>
    <property type="project" value="TreeGrafter"/>
</dbReference>
<dbReference type="InterPro" id="IPR036322">
    <property type="entry name" value="WD40_repeat_dom_sf"/>
</dbReference>
<evidence type="ECO:0000256" key="12">
    <source>
        <dbReference type="PROSITE-ProRule" id="PRU00221"/>
    </source>
</evidence>
<comment type="similarity">
    <text evidence="3">Belongs to the ATG2 family.</text>
</comment>
<evidence type="ECO:0000256" key="10">
    <source>
        <dbReference type="ARBA" id="ARBA00024479"/>
    </source>
</evidence>
<keyword evidence="6" id="KW-0256">Endoplasmic reticulum</keyword>
<evidence type="ECO:0000256" key="2">
    <source>
        <dbReference type="ARBA" id="ARBA00004623"/>
    </source>
</evidence>
<reference evidence="15" key="1">
    <citation type="submission" date="2016-11" db="UniProtKB">
        <authorList>
            <consortium name="WormBaseParasite"/>
        </authorList>
    </citation>
    <scope>IDENTIFICATION</scope>
</reference>
<evidence type="ECO:0000256" key="13">
    <source>
        <dbReference type="SAM" id="MobiDB-lite"/>
    </source>
</evidence>
<keyword evidence="12" id="KW-0853">WD repeat</keyword>
<dbReference type="GO" id="GO:0061908">
    <property type="term" value="C:phagophore"/>
    <property type="evidence" value="ECO:0007669"/>
    <property type="project" value="TreeGrafter"/>
</dbReference>
<proteinExistence type="inferred from homology"/>
<dbReference type="InterPro" id="IPR026849">
    <property type="entry name" value="ATG2"/>
</dbReference>
<evidence type="ECO:0000256" key="7">
    <source>
        <dbReference type="ARBA" id="ARBA00023006"/>
    </source>
</evidence>
<feature type="region of interest" description="Disordered" evidence="13">
    <location>
        <begin position="734"/>
        <end position="763"/>
    </location>
</feature>
<dbReference type="GO" id="GO:0000422">
    <property type="term" value="P:autophagy of mitochondrion"/>
    <property type="evidence" value="ECO:0007669"/>
    <property type="project" value="TreeGrafter"/>
</dbReference>
<evidence type="ECO:0000313" key="14">
    <source>
        <dbReference type="Proteomes" id="UP000095280"/>
    </source>
</evidence>
<dbReference type="Pfam" id="PF00400">
    <property type="entry name" value="WD40"/>
    <property type="match status" value="3"/>
</dbReference>
<evidence type="ECO:0000256" key="11">
    <source>
        <dbReference type="ARBA" id="ARBA00024615"/>
    </source>
</evidence>
<dbReference type="WBParaSite" id="maker-uti_cns_0000056-snap-gene-0.8-mRNA-1">
    <property type="protein sequence ID" value="maker-uti_cns_0000056-snap-gene-0.8-mRNA-1"/>
    <property type="gene ID" value="maker-uti_cns_0000056-snap-gene-0.8"/>
</dbReference>
<dbReference type="GO" id="GO:0000045">
    <property type="term" value="P:autophagosome assembly"/>
    <property type="evidence" value="ECO:0007669"/>
    <property type="project" value="TreeGrafter"/>
</dbReference>
<organism evidence="14 15">
    <name type="scientific">Macrostomum lignano</name>
    <dbReference type="NCBI Taxonomy" id="282301"/>
    <lineage>
        <taxon>Eukaryota</taxon>
        <taxon>Metazoa</taxon>
        <taxon>Spiralia</taxon>
        <taxon>Lophotrochozoa</taxon>
        <taxon>Platyhelminthes</taxon>
        <taxon>Rhabditophora</taxon>
        <taxon>Macrostomorpha</taxon>
        <taxon>Macrostomida</taxon>
        <taxon>Macrostomidae</taxon>
        <taxon>Macrostomum</taxon>
    </lineage>
</organism>
<evidence type="ECO:0000256" key="8">
    <source>
        <dbReference type="ARBA" id="ARBA00023055"/>
    </source>
</evidence>
<comment type="catalytic activity">
    <reaction evidence="11">
        <text>a 1,2-diacyl-sn-glycero-3-phosphoethanolamine(in) = a 1,2-diacyl-sn-glycero-3-phosphoethanolamine(out)</text>
        <dbReference type="Rhea" id="RHEA:38895"/>
        <dbReference type="ChEBI" id="CHEBI:64612"/>
    </reaction>
</comment>
<keyword evidence="9" id="KW-0472">Membrane</keyword>
<evidence type="ECO:0000256" key="5">
    <source>
        <dbReference type="ARBA" id="ARBA00022448"/>
    </source>
</evidence>
<keyword evidence="7" id="KW-0072">Autophagy</keyword>
<dbReference type="PROSITE" id="PS50082">
    <property type="entry name" value="WD_REPEATS_2"/>
    <property type="match status" value="2"/>
</dbReference>
<comment type="subcellular location">
    <subcellularLocation>
        <location evidence="1">Endoplasmic reticulum membrane</location>
        <topology evidence="1">Peripheral membrane protein</topology>
    </subcellularLocation>
    <subcellularLocation>
        <location evidence="2">Preautophagosomal structure membrane</location>
        <topology evidence="2">Peripheral membrane protein</topology>
    </subcellularLocation>
</comment>
<dbReference type="GO" id="GO:0006869">
    <property type="term" value="P:lipid transport"/>
    <property type="evidence" value="ECO:0007669"/>
    <property type="project" value="UniProtKB-KW"/>
</dbReference>
<evidence type="ECO:0000256" key="1">
    <source>
        <dbReference type="ARBA" id="ARBA00004406"/>
    </source>
</evidence>
<dbReference type="PANTHER" id="PTHR13190">
    <property type="entry name" value="AUTOPHAGY-RELATED 2, ISOFORM A"/>
    <property type="match status" value="1"/>
</dbReference>
<accession>A0A1I8FVV9</accession>
<dbReference type="InterPro" id="IPR015943">
    <property type="entry name" value="WD40/YVTN_repeat-like_dom_sf"/>
</dbReference>
<dbReference type="Gene3D" id="1.25.40.10">
    <property type="entry name" value="Tetratricopeptide repeat domain"/>
    <property type="match status" value="1"/>
</dbReference>
<evidence type="ECO:0000256" key="9">
    <source>
        <dbReference type="ARBA" id="ARBA00023136"/>
    </source>
</evidence>
<dbReference type="SUPFAM" id="SSF48452">
    <property type="entry name" value="TPR-like"/>
    <property type="match status" value="1"/>
</dbReference>
<dbReference type="GO" id="GO:0005789">
    <property type="term" value="C:endoplasmic reticulum membrane"/>
    <property type="evidence" value="ECO:0007669"/>
    <property type="project" value="UniProtKB-SubCell"/>
</dbReference>
<dbReference type="GO" id="GO:0032266">
    <property type="term" value="F:phosphatidylinositol-3-phosphate binding"/>
    <property type="evidence" value="ECO:0007669"/>
    <property type="project" value="TreeGrafter"/>
</dbReference>
<dbReference type="SUPFAM" id="SSF50978">
    <property type="entry name" value="WD40 repeat-like"/>
    <property type="match status" value="1"/>
</dbReference>
<feature type="region of interest" description="Disordered" evidence="13">
    <location>
        <begin position="1840"/>
        <end position="1864"/>
    </location>
</feature>
<dbReference type="InterPro" id="IPR011990">
    <property type="entry name" value="TPR-like_helical_dom_sf"/>
</dbReference>
<dbReference type="InterPro" id="IPR001680">
    <property type="entry name" value="WD40_rpt"/>
</dbReference>
<evidence type="ECO:0000313" key="15">
    <source>
        <dbReference type="WBParaSite" id="maker-uti_cns_0000056-snap-gene-0.8-mRNA-1"/>
    </source>
</evidence>
<protein>
    <recommendedName>
        <fullName evidence="4">Autophagy-related protein 2</fullName>
    </recommendedName>
</protein>
<keyword evidence="8" id="KW-0445">Lipid transport</keyword>
<evidence type="ECO:0000256" key="6">
    <source>
        <dbReference type="ARBA" id="ARBA00022824"/>
    </source>
</evidence>
<dbReference type="PANTHER" id="PTHR13190:SF1">
    <property type="entry name" value="AUTOPHAGY-RELATED 2, ISOFORM A"/>
    <property type="match status" value="1"/>
</dbReference>
<dbReference type="Gene3D" id="2.130.10.10">
    <property type="entry name" value="YVTN repeat-like/Quinoprotein amine dehydrogenase"/>
    <property type="match status" value="2"/>
</dbReference>
<dbReference type="GO" id="GO:0034727">
    <property type="term" value="P:piecemeal microautophagy of the nucleus"/>
    <property type="evidence" value="ECO:0007669"/>
    <property type="project" value="TreeGrafter"/>
</dbReference>